<keyword evidence="2" id="KW-0548">Nucleotidyltransferase</keyword>
<dbReference type="RefSeq" id="WP_035369661.1">
    <property type="nucleotide sequence ID" value="NZ_LR215050.1"/>
</dbReference>
<feature type="transmembrane region" description="Helical" evidence="1">
    <location>
        <begin position="202"/>
        <end position="218"/>
    </location>
</feature>
<proteinExistence type="predicted"/>
<dbReference type="EMBL" id="LR215050">
    <property type="protein sequence ID" value="VEU82265.1"/>
    <property type="molecule type" value="Genomic_DNA"/>
</dbReference>
<sequence>MNNILGLVFSFVFVFLMIGLSTILQKKNVLNDEGARKFIHIGVANWWFFVIFMFDNMYYAIIPPIVFILLNYASYKMNLIKSMERNDKGNLGTVYFPISLLLLVIASFTFMDPIIAGLGIFILGYGDGFAAVFGKAYGKKKLINGKSIIGTVTMFVASLIVVFTMSLIGVSIPFIYTLLFSIIIAVVATVVELFTPKGLDNLSIPLSTSLLLWLLLLLL</sequence>
<keyword evidence="2" id="KW-0808">Transferase</keyword>
<organism evidence="2 3">
    <name type="scientific">Acholeplasma hippikon</name>
    <dbReference type="NCBI Taxonomy" id="264636"/>
    <lineage>
        <taxon>Bacteria</taxon>
        <taxon>Bacillati</taxon>
        <taxon>Mycoplasmatota</taxon>
        <taxon>Mollicutes</taxon>
        <taxon>Acholeplasmatales</taxon>
        <taxon>Acholeplasmataceae</taxon>
        <taxon>Acholeplasma</taxon>
    </lineage>
</organism>
<dbReference type="InterPro" id="IPR037997">
    <property type="entry name" value="Dgk1-like"/>
</dbReference>
<dbReference type="Proteomes" id="UP000290909">
    <property type="component" value="Chromosome"/>
</dbReference>
<keyword evidence="1" id="KW-0472">Membrane</keyword>
<evidence type="ECO:0000313" key="2">
    <source>
        <dbReference type="EMBL" id="VEU82265.1"/>
    </source>
</evidence>
<keyword evidence="3" id="KW-1185">Reference proteome</keyword>
<feature type="transmembrane region" description="Helical" evidence="1">
    <location>
        <begin position="91"/>
        <end position="108"/>
    </location>
</feature>
<feature type="transmembrane region" description="Helical" evidence="1">
    <location>
        <begin position="114"/>
        <end position="136"/>
    </location>
</feature>
<feature type="transmembrane region" description="Helical" evidence="1">
    <location>
        <begin position="174"/>
        <end position="195"/>
    </location>
</feature>
<dbReference type="GO" id="GO:0016779">
    <property type="term" value="F:nucleotidyltransferase activity"/>
    <property type="evidence" value="ECO:0007669"/>
    <property type="project" value="UniProtKB-KW"/>
</dbReference>
<name>A0A449BII2_9MOLU</name>
<dbReference type="GO" id="GO:0004143">
    <property type="term" value="F:ATP-dependent diacylglycerol kinase activity"/>
    <property type="evidence" value="ECO:0007669"/>
    <property type="project" value="InterPro"/>
</dbReference>
<dbReference type="AlphaFoldDB" id="A0A449BII2"/>
<keyword evidence="1" id="KW-1133">Transmembrane helix</keyword>
<accession>A0A449BII2</accession>
<dbReference type="PANTHER" id="PTHR31303">
    <property type="entry name" value="CTP-DEPENDENT DIACYLGLYCEROL KINASE 1"/>
    <property type="match status" value="1"/>
</dbReference>
<dbReference type="STRING" id="1408416.GCA_000702765_01089"/>
<dbReference type="PANTHER" id="PTHR31303:SF1">
    <property type="entry name" value="CTP-DEPENDENT DIACYLGLYCEROL KINASE 1"/>
    <property type="match status" value="1"/>
</dbReference>
<gene>
    <name evidence="2" type="ORF">NCTC10172_00273</name>
</gene>
<protein>
    <submittedName>
        <fullName evidence="2">Cytidylyltransferase family</fullName>
    </submittedName>
</protein>
<keyword evidence="1" id="KW-0812">Transmembrane</keyword>
<dbReference type="KEGG" id="ahk:NCTC10172_00273"/>
<reference evidence="2 3" key="1">
    <citation type="submission" date="2019-01" db="EMBL/GenBank/DDBJ databases">
        <authorList>
            <consortium name="Pathogen Informatics"/>
        </authorList>
    </citation>
    <scope>NUCLEOTIDE SEQUENCE [LARGE SCALE GENOMIC DNA]</scope>
    <source>
        <strain evidence="2 3">NCTC10172</strain>
    </source>
</reference>
<feature type="transmembrane region" description="Helical" evidence="1">
    <location>
        <begin position="148"/>
        <end position="168"/>
    </location>
</feature>
<evidence type="ECO:0000313" key="3">
    <source>
        <dbReference type="Proteomes" id="UP000290909"/>
    </source>
</evidence>
<feature type="transmembrane region" description="Helical" evidence="1">
    <location>
        <begin position="45"/>
        <end position="70"/>
    </location>
</feature>
<evidence type="ECO:0000256" key="1">
    <source>
        <dbReference type="SAM" id="Phobius"/>
    </source>
</evidence>